<keyword evidence="1 5" id="KW-0597">Phosphoprotein</keyword>
<evidence type="ECO:0000256" key="5">
    <source>
        <dbReference type="PROSITE-ProRule" id="PRU00169"/>
    </source>
</evidence>
<dbReference type="InterPro" id="IPR039420">
    <property type="entry name" value="WalR-like"/>
</dbReference>
<dbReference type="EMBL" id="AVPJ01000016">
    <property type="protein sequence ID" value="KGN30778.1"/>
    <property type="molecule type" value="Genomic_DNA"/>
</dbReference>
<dbReference type="eggNOG" id="COG2197">
    <property type="taxonomic scope" value="Bacteria"/>
</dbReference>
<dbReference type="Gene3D" id="3.40.50.2300">
    <property type="match status" value="1"/>
</dbReference>
<dbReference type="GO" id="GO:0003677">
    <property type="term" value="F:DNA binding"/>
    <property type="evidence" value="ECO:0007669"/>
    <property type="project" value="UniProtKB-KW"/>
</dbReference>
<feature type="modified residue" description="4-aspartylphosphate" evidence="5">
    <location>
        <position position="58"/>
    </location>
</feature>
<dbReference type="InterPro" id="IPR058245">
    <property type="entry name" value="NreC/VraR/RcsB-like_REC"/>
</dbReference>
<dbReference type="SUPFAM" id="SSF52172">
    <property type="entry name" value="CheY-like"/>
    <property type="match status" value="1"/>
</dbReference>
<keyword evidence="2" id="KW-0805">Transcription regulation</keyword>
<evidence type="ECO:0000256" key="2">
    <source>
        <dbReference type="ARBA" id="ARBA00023015"/>
    </source>
</evidence>
<dbReference type="SMART" id="SM00448">
    <property type="entry name" value="REC"/>
    <property type="match status" value="1"/>
</dbReference>
<evidence type="ECO:0000259" key="6">
    <source>
        <dbReference type="PROSITE" id="PS50043"/>
    </source>
</evidence>
<dbReference type="PRINTS" id="PR00038">
    <property type="entry name" value="HTHLUXR"/>
</dbReference>
<comment type="caution">
    <text evidence="8">The sequence shown here is derived from an EMBL/GenBank/DDBJ whole genome shotgun (WGS) entry which is preliminary data.</text>
</comment>
<name>A0A0A0J100_9MICO</name>
<dbReference type="STRING" id="1385520.N802_06105"/>
<dbReference type="Pfam" id="PF00072">
    <property type="entry name" value="Response_reg"/>
    <property type="match status" value="1"/>
</dbReference>
<feature type="domain" description="Response regulatory" evidence="7">
    <location>
        <begin position="7"/>
        <end position="123"/>
    </location>
</feature>
<dbReference type="GO" id="GO:0000160">
    <property type="term" value="P:phosphorelay signal transduction system"/>
    <property type="evidence" value="ECO:0007669"/>
    <property type="project" value="InterPro"/>
</dbReference>
<evidence type="ECO:0008006" key="10">
    <source>
        <dbReference type="Google" id="ProtNLM"/>
    </source>
</evidence>
<dbReference type="InterPro" id="IPR016032">
    <property type="entry name" value="Sig_transdc_resp-reg_C-effctor"/>
</dbReference>
<dbReference type="AlphaFoldDB" id="A0A0A0J100"/>
<dbReference type="CDD" id="cd06170">
    <property type="entry name" value="LuxR_C_like"/>
    <property type="match status" value="1"/>
</dbReference>
<dbReference type="InterPro" id="IPR001789">
    <property type="entry name" value="Sig_transdc_resp-reg_receiver"/>
</dbReference>
<accession>A0A0A0J100</accession>
<sequence length="214" mass="22129">MSEQGTTVVLVDDHPLYREGLAGLLATAPDIDVVGQGGTGREAIDLASRLHPDVVVLDFTMPDLDGVAACREIVAAAPGTAVLMLTMSDDDDLVFRAMQAGARGYLVKTAAPTSVISAIRTVAEGGAVLSPALATRLASWFATLQREHGPLAHLTARERDVLGLMVKGRDNAGIAAYLDVSPKTVRNVASSVFAKLGVADRSGAIAAARDAGLT</sequence>
<dbReference type="PROSITE" id="PS50110">
    <property type="entry name" value="RESPONSE_REGULATORY"/>
    <property type="match status" value="1"/>
</dbReference>
<evidence type="ECO:0000256" key="4">
    <source>
        <dbReference type="ARBA" id="ARBA00023163"/>
    </source>
</evidence>
<dbReference type="CDD" id="cd17535">
    <property type="entry name" value="REC_NarL-like"/>
    <property type="match status" value="1"/>
</dbReference>
<dbReference type="PROSITE" id="PS50043">
    <property type="entry name" value="HTH_LUXR_2"/>
    <property type="match status" value="1"/>
</dbReference>
<dbReference type="GO" id="GO:0006355">
    <property type="term" value="P:regulation of DNA-templated transcription"/>
    <property type="evidence" value="ECO:0007669"/>
    <property type="project" value="InterPro"/>
</dbReference>
<keyword evidence="4" id="KW-0804">Transcription</keyword>
<gene>
    <name evidence="8" type="ORF">N802_06105</name>
</gene>
<evidence type="ECO:0000256" key="3">
    <source>
        <dbReference type="ARBA" id="ARBA00023125"/>
    </source>
</evidence>
<evidence type="ECO:0000313" key="9">
    <source>
        <dbReference type="Proteomes" id="UP000030002"/>
    </source>
</evidence>
<dbReference type="Proteomes" id="UP000030002">
    <property type="component" value="Unassembled WGS sequence"/>
</dbReference>
<evidence type="ECO:0000259" key="7">
    <source>
        <dbReference type="PROSITE" id="PS50110"/>
    </source>
</evidence>
<dbReference type="Pfam" id="PF00196">
    <property type="entry name" value="GerE"/>
    <property type="match status" value="1"/>
</dbReference>
<dbReference type="PANTHER" id="PTHR43214">
    <property type="entry name" value="TWO-COMPONENT RESPONSE REGULATOR"/>
    <property type="match status" value="1"/>
</dbReference>
<organism evidence="8 9">
    <name type="scientific">Knoellia sinensis KCTC 19936</name>
    <dbReference type="NCBI Taxonomy" id="1385520"/>
    <lineage>
        <taxon>Bacteria</taxon>
        <taxon>Bacillati</taxon>
        <taxon>Actinomycetota</taxon>
        <taxon>Actinomycetes</taxon>
        <taxon>Micrococcales</taxon>
        <taxon>Intrasporangiaceae</taxon>
        <taxon>Knoellia</taxon>
    </lineage>
</organism>
<keyword evidence="3" id="KW-0238">DNA-binding</keyword>
<dbReference type="RefSeq" id="WP_035918196.1">
    <property type="nucleotide sequence ID" value="NZ_AVPJ01000016.1"/>
</dbReference>
<dbReference type="SUPFAM" id="SSF46894">
    <property type="entry name" value="C-terminal effector domain of the bipartite response regulators"/>
    <property type="match status" value="1"/>
</dbReference>
<dbReference type="InterPro" id="IPR000792">
    <property type="entry name" value="Tscrpt_reg_LuxR_C"/>
</dbReference>
<dbReference type="PANTHER" id="PTHR43214:SF24">
    <property type="entry name" value="TRANSCRIPTIONAL REGULATORY PROTEIN NARL-RELATED"/>
    <property type="match status" value="1"/>
</dbReference>
<reference evidence="8 9" key="1">
    <citation type="submission" date="2013-08" db="EMBL/GenBank/DDBJ databases">
        <title>The genome sequence of Knoellia sinensis.</title>
        <authorList>
            <person name="Zhu W."/>
            <person name="Wang G."/>
        </authorList>
    </citation>
    <scope>NUCLEOTIDE SEQUENCE [LARGE SCALE GENOMIC DNA]</scope>
    <source>
        <strain evidence="8 9">KCTC 19936</strain>
    </source>
</reference>
<evidence type="ECO:0000256" key="1">
    <source>
        <dbReference type="ARBA" id="ARBA00022553"/>
    </source>
</evidence>
<proteinExistence type="predicted"/>
<protein>
    <recommendedName>
        <fullName evidence="10">LuxR family transcriptional regulator</fullName>
    </recommendedName>
</protein>
<dbReference type="OrthoDB" id="9808843at2"/>
<keyword evidence="9" id="KW-1185">Reference proteome</keyword>
<dbReference type="SMART" id="SM00421">
    <property type="entry name" value="HTH_LUXR"/>
    <property type="match status" value="1"/>
</dbReference>
<feature type="domain" description="HTH luxR-type" evidence="6">
    <location>
        <begin position="147"/>
        <end position="212"/>
    </location>
</feature>
<dbReference type="PROSITE" id="PS00622">
    <property type="entry name" value="HTH_LUXR_1"/>
    <property type="match status" value="1"/>
</dbReference>
<dbReference type="InterPro" id="IPR011006">
    <property type="entry name" value="CheY-like_superfamily"/>
</dbReference>
<evidence type="ECO:0000313" key="8">
    <source>
        <dbReference type="EMBL" id="KGN30778.1"/>
    </source>
</evidence>